<comment type="caution">
    <text evidence="3">The sequence shown here is derived from an EMBL/GenBank/DDBJ whole genome shotgun (WGS) entry which is preliminary data.</text>
</comment>
<evidence type="ECO:0000313" key="3">
    <source>
        <dbReference type="EMBL" id="NMM50572.1"/>
    </source>
</evidence>
<feature type="transmembrane region" description="Helical" evidence="1">
    <location>
        <begin position="58"/>
        <end position="78"/>
    </location>
</feature>
<dbReference type="SMART" id="SM00014">
    <property type="entry name" value="acidPPc"/>
    <property type="match status" value="1"/>
</dbReference>
<organism evidence="3 4">
    <name type="scientific">Marinigracilibium pacificum</name>
    <dbReference type="NCBI Taxonomy" id="2729599"/>
    <lineage>
        <taxon>Bacteria</taxon>
        <taxon>Pseudomonadati</taxon>
        <taxon>Bacteroidota</taxon>
        <taxon>Cytophagia</taxon>
        <taxon>Cytophagales</taxon>
        <taxon>Flammeovirgaceae</taxon>
        <taxon>Marinigracilibium</taxon>
    </lineage>
</organism>
<feature type="transmembrane region" description="Helical" evidence="1">
    <location>
        <begin position="135"/>
        <end position="153"/>
    </location>
</feature>
<gene>
    <name evidence="3" type="ORF">HH304_19335</name>
</gene>
<evidence type="ECO:0000256" key="1">
    <source>
        <dbReference type="SAM" id="Phobius"/>
    </source>
</evidence>
<keyword evidence="1" id="KW-0812">Transmembrane</keyword>
<keyword evidence="1" id="KW-0472">Membrane</keyword>
<evidence type="ECO:0000313" key="4">
    <source>
        <dbReference type="Proteomes" id="UP000559010"/>
    </source>
</evidence>
<evidence type="ECO:0000259" key="2">
    <source>
        <dbReference type="SMART" id="SM00014"/>
    </source>
</evidence>
<dbReference type="SUPFAM" id="SSF48317">
    <property type="entry name" value="Acid phosphatase/Vanadium-dependent haloperoxidase"/>
    <property type="match status" value="1"/>
</dbReference>
<proteinExistence type="predicted"/>
<reference evidence="3 4" key="1">
    <citation type="submission" date="2020-04" db="EMBL/GenBank/DDBJ databases">
        <title>Flammeovirgaceae bacterium KN852 isolated from deep sea.</title>
        <authorList>
            <person name="Zhang D.-C."/>
        </authorList>
    </citation>
    <scope>NUCLEOTIDE SEQUENCE [LARGE SCALE GENOMIC DNA]</scope>
    <source>
        <strain evidence="3 4">KN852</strain>
    </source>
</reference>
<dbReference type="EMBL" id="JABBNU010000014">
    <property type="protein sequence ID" value="NMM50572.1"/>
    <property type="molecule type" value="Genomic_DNA"/>
</dbReference>
<dbReference type="Gene3D" id="1.20.144.10">
    <property type="entry name" value="Phosphatidic acid phosphatase type 2/haloperoxidase"/>
    <property type="match status" value="2"/>
</dbReference>
<feature type="domain" description="Phosphatidic acid phosphatase type 2/haloperoxidase" evidence="2">
    <location>
        <begin position="61"/>
        <end position="176"/>
    </location>
</feature>
<dbReference type="PANTHER" id="PTHR14969">
    <property type="entry name" value="SPHINGOSINE-1-PHOSPHATE PHOSPHOHYDROLASE"/>
    <property type="match status" value="1"/>
</dbReference>
<sequence>MIEILLKWDTALFLALNELHSPISDQIWHIISEKKTWFPLYLFIILFTVWKYKKDSWWMILGFIAAVGLADWVASGLFKPYFGRLRPCHNEELMGLVHIVNNHCGGKYSFMSSHASTTFALASSWYFFMRDRFSWMKYFLIWSVIVAYSRIALGVHYPLDIICGGLAGFLIGMLIFYLFTFVKQKITGTTIQKV</sequence>
<dbReference type="InterPro" id="IPR000326">
    <property type="entry name" value="PAP2/HPO"/>
</dbReference>
<keyword evidence="1" id="KW-1133">Transmembrane helix</keyword>
<dbReference type="AlphaFoldDB" id="A0A848JC39"/>
<name>A0A848JC39_9BACT</name>
<dbReference type="RefSeq" id="WP_169684936.1">
    <property type="nucleotide sequence ID" value="NZ_JABBNU010000014.1"/>
</dbReference>
<accession>A0A848JC39</accession>
<dbReference type="InterPro" id="IPR036938">
    <property type="entry name" value="PAP2/HPO_sf"/>
</dbReference>
<protein>
    <submittedName>
        <fullName evidence="3">Phosphatase PAP2 family protein</fullName>
    </submittedName>
</protein>
<keyword evidence="4" id="KW-1185">Reference proteome</keyword>
<feature type="transmembrane region" description="Helical" evidence="1">
    <location>
        <begin position="159"/>
        <end position="179"/>
    </location>
</feature>
<dbReference type="Pfam" id="PF01569">
    <property type="entry name" value="PAP2"/>
    <property type="match status" value="1"/>
</dbReference>
<dbReference type="PANTHER" id="PTHR14969:SF13">
    <property type="entry name" value="AT30094P"/>
    <property type="match status" value="1"/>
</dbReference>
<dbReference type="Proteomes" id="UP000559010">
    <property type="component" value="Unassembled WGS sequence"/>
</dbReference>